<proteinExistence type="predicted"/>
<evidence type="ECO:0000313" key="2">
    <source>
        <dbReference type="EMBL" id="KAK2955909.1"/>
    </source>
</evidence>
<sequence>MRCHSSPVSPRQAADLSCRVGMSPERRWEILRFTAGCKSFSTRFSNENDVVHRSVFPVQCCAEGTLNISPHCDDRVQDDPIMCPCSLLSRRFDKTVFAPKEGDAPMKRCRSFLSASVYLFHFLLSPTVWLGTCSVFGQSYEERCIERTIPCSPRSEFLFLRLVLHVLQTGGRNIEPDSRG</sequence>
<organism evidence="2 3">
    <name type="scientific">Blattamonas nauphoetae</name>
    <dbReference type="NCBI Taxonomy" id="2049346"/>
    <lineage>
        <taxon>Eukaryota</taxon>
        <taxon>Metamonada</taxon>
        <taxon>Preaxostyla</taxon>
        <taxon>Oxymonadida</taxon>
        <taxon>Blattamonas</taxon>
    </lineage>
</organism>
<accession>A0ABQ9XWR3</accession>
<name>A0ABQ9XWR3_9EUKA</name>
<gene>
    <name evidence="1" type="ORF">BLNAU_24728</name>
    <name evidence="2" type="ORF">BLNAU_9069</name>
</gene>
<evidence type="ECO:0000313" key="3">
    <source>
        <dbReference type="Proteomes" id="UP001281761"/>
    </source>
</evidence>
<dbReference type="EMBL" id="JARBJD010000061">
    <property type="protein sequence ID" value="KAK2955909.1"/>
    <property type="molecule type" value="Genomic_DNA"/>
</dbReference>
<comment type="caution">
    <text evidence="2">The sequence shown here is derived from an EMBL/GenBank/DDBJ whole genome shotgun (WGS) entry which is preliminary data.</text>
</comment>
<protein>
    <submittedName>
        <fullName evidence="2">Uncharacterized protein</fullName>
    </submittedName>
</protein>
<keyword evidence="3" id="KW-1185">Reference proteome</keyword>
<evidence type="ECO:0000313" key="1">
    <source>
        <dbReference type="EMBL" id="KAK2940356.1"/>
    </source>
</evidence>
<dbReference type="EMBL" id="JARBJD010000683">
    <property type="protein sequence ID" value="KAK2940356.1"/>
    <property type="molecule type" value="Genomic_DNA"/>
</dbReference>
<dbReference type="Proteomes" id="UP001281761">
    <property type="component" value="Unassembled WGS sequence"/>
</dbReference>
<reference evidence="2 3" key="1">
    <citation type="journal article" date="2022" name="bioRxiv">
        <title>Genomics of Preaxostyla Flagellates Illuminates Evolutionary Transitions and the Path Towards Mitochondrial Loss.</title>
        <authorList>
            <person name="Novak L.V.F."/>
            <person name="Treitli S.C."/>
            <person name="Pyrih J."/>
            <person name="Halakuc P."/>
            <person name="Pipaliya S.V."/>
            <person name="Vacek V."/>
            <person name="Brzon O."/>
            <person name="Soukal P."/>
            <person name="Eme L."/>
            <person name="Dacks J.B."/>
            <person name="Karnkowska A."/>
            <person name="Elias M."/>
            <person name="Hampl V."/>
        </authorList>
    </citation>
    <scope>NUCLEOTIDE SEQUENCE [LARGE SCALE GENOMIC DNA]</scope>
    <source>
        <strain evidence="2">NAU3</strain>
        <tissue evidence="2">Gut</tissue>
    </source>
</reference>